<dbReference type="CDD" id="cd16935">
    <property type="entry name" value="HATPase_AgrC-ComD-like"/>
    <property type="match status" value="1"/>
</dbReference>
<keyword evidence="1" id="KW-1133">Transmembrane helix</keyword>
<dbReference type="PANTHER" id="PTHR40448:SF1">
    <property type="entry name" value="TWO-COMPONENT SENSOR HISTIDINE KINASE"/>
    <property type="match status" value="1"/>
</dbReference>
<feature type="transmembrane region" description="Helical" evidence="1">
    <location>
        <begin position="188"/>
        <end position="208"/>
    </location>
</feature>
<dbReference type="InterPro" id="IPR036890">
    <property type="entry name" value="HATPase_C_sf"/>
</dbReference>
<evidence type="ECO:0000256" key="1">
    <source>
        <dbReference type="SAM" id="Phobius"/>
    </source>
</evidence>
<dbReference type="KEGG" id="cml:BN424_878"/>
<evidence type="ECO:0000313" key="4">
    <source>
        <dbReference type="Proteomes" id="UP000000212"/>
    </source>
</evidence>
<dbReference type="Gene3D" id="3.30.565.10">
    <property type="entry name" value="Histidine kinase-like ATPase, C-terminal domain"/>
    <property type="match status" value="1"/>
</dbReference>
<keyword evidence="1" id="KW-0812">Transmembrane</keyword>
<gene>
    <name evidence="3" type="ORF">BN424_878</name>
</gene>
<feature type="transmembrane region" description="Helical" evidence="1">
    <location>
        <begin position="158"/>
        <end position="182"/>
    </location>
</feature>
<sequence length="440" mass="51517">MINIDSAFFFYASHLFEASFEAFLMFYFFKNFIGVPRLNKVFLLACFFCLDFVTTYFEQLHPFIYLAILISVLTLISFSFSGSTKLRLQAAALYFIMTLFSEKVVIYVSDAIYILSSNFQHSDSLKIIFFYFCSDILQFFFVYNVVQLRKGLNKQFYLTFLMTLSLVVINLILIYNSLLVIFLEVNKIYISLTILSIFVILFFSYFVIQLVEKMARHYQLDFENRALNQQLHYQKMTQDKMLKAQKEVRSLKHDLRNHLVSLSYLVKKNDLPSTEIYLKELLAMESLADPTSFTENLVIDALLTQLDERCLIENIHLDLVVKPLNIKEIKDIDLAILFGNAFDNALEAVSPLPEDQKKICLSMHFKKNYLFITLKNTQNNQNNHYHFHSDYSYPTTKENKKNHGFGLKNMEQVVSKYDGQLKIKNEKETFTLVLVLKDAL</sequence>
<dbReference type="HOGENOM" id="CLU_629753_0_0_9"/>
<keyword evidence="1" id="KW-0472">Membrane</keyword>
<name>R7RV98_CARML</name>
<dbReference type="GO" id="GO:0042802">
    <property type="term" value="F:identical protein binding"/>
    <property type="evidence" value="ECO:0007669"/>
    <property type="project" value="TreeGrafter"/>
</dbReference>
<feature type="transmembrane region" description="Helical" evidence="1">
    <location>
        <begin position="63"/>
        <end position="80"/>
    </location>
</feature>
<dbReference type="Pfam" id="PF14501">
    <property type="entry name" value="HATPase_c_5"/>
    <property type="match status" value="1"/>
</dbReference>
<feature type="transmembrane region" description="Helical" evidence="1">
    <location>
        <begin position="127"/>
        <end position="146"/>
    </location>
</feature>
<dbReference type="PANTHER" id="PTHR40448">
    <property type="entry name" value="TWO-COMPONENT SENSOR HISTIDINE KINASE"/>
    <property type="match status" value="1"/>
</dbReference>
<feature type="transmembrane region" description="Helical" evidence="1">
    <location>
        <begin position="92"/>
        <end position="115"/>
    </location>
</feature>
<dbReference type="AlphaFoldDB" id="R7RV98"/>
<dbReference type="InterPro" id="IPR032834">
    <property type="entry name" value="NatK-like_C"/>
</dbReference>
<accession>R7RV98</accession>
<feature type="domain" description="Sensor histidine kinase NatK-like C-terminal" evidence="2">
    <location>
        <begin position="331"/>
        <end position="436"/>
    </location>
</feature>
<reference evidence="4" key="1">
    <citation type="journal article" date="2013" name="Genome Announc.">
        <title>Complete Chromosome Sequence of Carnobacterium maltaromaticum LMA 28.</title>
        <authorList>
            <person name="Cailliez-Grimal C."/>
            <person name="Chaillou S."/>
            <person name="Anba-Mondoloni J."/>
            <person name="Loux V."/>
            <person name="Afzal M.I."/>
            <person name="Rahman A."/>
            <person name="Kergourlay G."/>
            <person name="Champomier-Verges M.C."/>
            <person name="Zagorec M."/>
            <person name="Dalgaard P."/>
            <person name="Leisner J.J."/>
            <person name="Prevost H."/>
            <person name="Revol-Junelles A.M."/>
            <person name="Borges F."/>
        </authorList>
    </citation>
    <scope>NUCLEOTIDE SEQUENCE</scope>
    <source>
        <strain evidence="4">LMA28</strain>
    </source>
</reference>
<keyword evidence="4" id="KW-1185">Reference proteome</keyword>
<dbReference type="STRING" id="1234679.BN424_878"/>
<evidence type="ECO:0000313" key="3">
    <source>
        <dbReference type="EMBL" id="CDF59495.1"/>
    </source>
</evidence>
<proteinExistence type="predicted"/>
<dbReference type="OrthoDB" id="1652078at2"/>
<dbReference type="RefSeq" id="WP_016356349.1">
    <property type="nucleotide sequence ID" value="NC_019425.2"/>
</dbReference>
<evidence type="ECO:0000259" key="2">
    <source>
        <dbReference type="Pfam" id="PF14501"/>
    </source>
</evidence>
<dbReference type="EMBL" id="HE999757">
    <property type="protein sequence ID" value="CDF59495.1"/>
    <property type="molecule type" value="Genomic_DNA"/>
</dbReference>
<feature type="transmembrane region" description="Helical" evidence="1">
    <location>
        <begin position="6"/>
        <end position="29"/>
    </location>
</feature>
<dbReference type="SUPFAM" id="SSF55874">
    <property type="entry name" value="ATPase domain of HSP90 chaperone/DNA topoisomerase II/histidine kinase"/>
    <property type="match status" value="1"/>
</dbReference>
<dbReference type="Proteomes" id="UP000000212">
    <property type="component" value="Chromosome"/>
</dbReference>
<dbReference type="eggNOG" id="COG3290">
    <property type="taxonomic scope" value="Bacteria"/>
</dbReference>
<protein>
    <submittedName>
        <fullName evidence="3">Membrane protein</fullName>
    </submittedName>
</protein>
<organism evidence="3 4">
    <name type="scientific">Carnobacterium maltaromaticum LMA28</name>
    <dbReference type="NCBI Taxonomy" id="1234679"/>
    <lineage>
        <taxon>Bacteria</taxon>
        <taxon>Bacillati</taxon>
        <taxon>Bacillota</taxon>
        <taxon>Bacilli</taxon>
        <taxon>Lactobacillales</taxon>
        <taxon>Carnobacteriaceae</taxon>
        <taxon>Carnobacterium</taxon>
    </lineage>
</organism>